<evidence type="ECO:0000259" key="2">
    <source>
        <dbReference type="PROSITE" id="PS50197"/>
    </source>
</evidence>
<dbReference type="PROSITE" id="PS50011">
    <property type="entry name" value="PROTEIN_KINASE_DOM"/>
    <property type="match status" value="1"/>
</dbReference>
<dbReference type="SMART" id="SM00220">
    <property type="entry name" value="S_TKc"/>
    <property type="match status" value="1"/>
</dbReference>
<dbReference type="InterPro" id="IPR000719">
    <property type="entry name" value="Prot_kinase_dom"/>
</dbReference>
<name>A0ABR2JWH1_9EUKA</name>
<dbReference type="SUPFAM" id="SSF81837">
    <property type="entry name" value="BEACH domain"/>
    <property type="match status" value="1"/>
</dbReference>
<accession>A0ABR2JWH1</accession>
<keyword evidence="4" id="KW-1185">Reference proteome</keyword>
<dbReference type="PROSITE" id="PS50197">
    <property type="entry name" value="BEACH"/>
    <property type="match status" value="1"/>
</dbReference>
<dbReference type="SUPFAM" id="SSF56112">
    <property type="entry name" value="Protein kinase-like (PK-like)"/>
    <property type="match status" value="1"/>
</dbReference>
<dbReference type="PANTHER" id="PTHR13743">
    <property type="entry name" value="BEIGE/BEACH-RELATED"/>
    <property type="match status" value="1"/>
</dbReference>
<evidence type="ECO:0000259" key="1">
    <source>
        <dbReference type="PROSITE" id="PS50011"/>
    </source>
</evidence>
<dbReference type="Pfam" id="PF02138">
    <property type="entry name" value="Beach"/>
    <property type="match status" value="1"/>
</dbReference>
<evidence type="ECO:0008006" key="5">
    <source>
        <dbReference type="Google" id="ProtNLM"/>
    </source>
</evidence>
<dbReference type="PROSITE" id="PS00108">
    <property type="entry name" value="PROTEIN_KINASE_ST"/>
    <property type="match status" value="1"/>
</dbReference>
<feature type="domain" description="BEACH" evidence="2">
    <location>
        <begin position="2205"/>
        <end position="2475"/>
    </location>
</feature>
<proteinExistence type="predicted"/>
<comment type="caution">
    <text evidence="3">The sequence shown here is derived from an EMBL/GenBank/DDBJ whole genome shotgun (WGS) entry which is preliminary data.</text>
</comment>
<evidence type="ECO:0000313" key="3">
    <source>
        <dbReference type="EMBL" id="KAK8883077.1"/>
    </source>
</evidence>
<dbReference type="InterPro" id="IPR050865">
    <property type="entry name" value="BEACH_Domain"/>
</dbReference>
<dbReference type="Gene3D" id="1.10.1540.10">
    <property type="entry name" value="BEACH domain"/>
    <property type="match status" value="1"/>
</dbReference>
<organism evidence="3 4">
    <name type="scientific">Tritrichomonas musculus</name>
    <dbReference type="NCBI Taxonomy" id="1915356"/>
    <lineage>
        <taxon>Eukaryota</taxon>
        <taxon>Metamonada</taxon>
        <taxon>Parabasalia</taxon>
        <taxon>Tritrichomonadida</taxon>
        <taxon>Tritrichomonadidae</taxon>
        <taxon>Tritrichomonas</taxon>
    </lineage>
</organism>
<dbReference type="SUPFAM" id="SSF50978">
    <property type="entry name" value="WD40 repeat-like"/>
    <property type="match status" value="1"/>
</dbReference>
<gene>
    <name evidence="3" type="ORF">M9Y10_045725</name>
</gene>
<feature type="domain" description="Protein kinase" evidence="1">
    <location>
        <begin position="15"/>
        <end position="278"/>
    </location>
</feature>
<reference evidence="3 4" key="1">
    <citation type="submission" date="2024-04" db="EMBL/GenBank/DDBJ databases">
        <title>Tritrichomonas musculus Genome.</title>
        <authorList>
            <person name="Alves-Ferreira E."/>
            <person name="Grigg M."/>
            <person name="Lorenzi H."/>
            <person name="Galac M."/>
        </authorList>
    </citation>
    <scope>NUCLEOTIDE SEQUENCE [LARGE SCALE GENOMIC DNA]</scope>
    <source>
        <strain evidence="3 4">EAF2021</strain>
    </source>
</reference>
<dbReference type="CDD" id="cd06071">
    <property type="entry name" value="Beach"/>
    <property type="match status" value="1"/>
</dbReference>
<dbReference type="InterPro" id="IPR008271">
    <property type="entry name" value="Ser/Thr_kinase_AS"/>
</dbReference>
<sequence>MSEVIDEYLIDIKEYKIIKKITSGGYGKIYLICNIKTGNYYVAKTNKPTNEHVDILNEINILIHVQHPTIIRFHGYSTVNLKGQNKTTFIMDYKENGSLLDLIEKEQRSLLDPKFDNTNRQIILIGIAYGMVILHKNDIIHRDLKPSNVLLDEFFRPYISDFGLSKFFDSYNSSDQSVCNCGTKYYMAPEVIDSFTYNRKADVYSFGILMYEVVFGKNAFKNVKTTSHKFYNQILDGLRPEFDMPINKNLRNMIEKCWSPDPKKRPTFIEIFWKLSLVKDEELAEYEDLKELKMIDYEPVLLNEEEEEYCLENVDKMQISDYLYFISQVNAKVNKEETKWLETNETSKQILSLNPKDIVLLQDLKKDDIKLIESFLKKIFLARENLPNGSFYFPINVNHLKAILKRKDIFKINGVFEIFSLYSFYTWIYTNLLIMKMTRKIDFSILLEIFNYIIKIANNDLTRLKYKLVSISCFTEIICLTAEKNLFKSIHSILDQIQFFFNQSTDFPKESDKIINLMSKLDLFPRNEFEDHVKEIILIVNNFLKKYPDKLSNYTINSFVDITKKLILSLDTDALELFSKFAKYYEINDFNDILKQIFIKVLTTVISLDENSYSQNDLIEPIILNEFLPENDSDCFHPPLDLYQIDKIDHFEINIKVQKLDEFINIHLYPIILIIKDIIMSKEEYAQYLVQEAFFDFKCLVFYGKIKKEMKNKYFLSNNYFFKQCAIIFYLISSVIKKYSNINIRISENENSSLFDNEYIFNPHLTYFTNHDSKFQIVNSLRHIIFLFLLKKFPKLLDKILIEKSIYPVLFNECVCRLVSILNNFNEEKETILLTHLNFIPVTNTLISSLFNYRFNSNQSHFTKNDYLILKARKTILVFITEFMFNDDALNMLFWSPIFIKYFFILLLEPPIRHNFVCFLIKYLGQFYSNKNDIYQHVKLKNNIFQQICDYIIKMFGFSFRYLPPHEALLLNFDLLNALNEAMKVNDSLYDTYEQVSSIFYQNIMKYEYFITEDKYYFMNEETQKTILNYFFQVIAPSSEIKQAKVLPIIFNIFLKTKYIYDIIKSILDLCDNLNNCIKCHDCKLDLFIINIFHKWKKVDISIIPENNEEIILSEDDDRLIVNEKLIKLFLQLFMQVSSVLSSVSIVAKFMYLLHPIDEQYLTKFQIYMFKFLSQIVCNAKHFPFMAMPLLPLKYSRVNELLDNGICLVFWISSFNVEKMLSQNLITLNIDSNHKFITQLTKEKFIMTIQSKNKGFEYSFDLLKNDSIMITISASKENNKTLISIYVENELIDTFYDFPILTPILALESIFDAGRKSSLLYLKGHPFKGPFLITKQLTLYDIDLLKKEGPNPSCSHLILYAYNAGYRGENFNFFPIRNHDEFENKNNHLKAHDKLYSFIDFLIHYHESYLILPVFRLFDMSFKCELNFQLKPDFCCCLFFNLFSLGDKIQCSFIKFKIFYAVSYLILSTNKSMINYDLYIGLYKLLEVITYDNLQMQLIDGILMNIEIWSRSKISQQNLIFDHWNRILYPHYQSIVDQIKTIEWYLYTISCFYYDISKQNDNDLKKCRKSLFYLIYQSLKANASNINTTLVLNLICSKESSMIEKKDMLLFLSKIFQNEKVKFGTDILDNQIIPFLRKIYLLPFKDDDIISQVIVLYIIIFKYRSFEMKSQLNILMYDIVVSLHIKQRYVFQKDIYYNLVILMNSENIIELLPILCINAILGGTEYIVILISKIDRFHEFQFTNQIAVYPSLLLFTFYNQRNIYYEVIKLLIHMYKNHINMLIDAIKMIACSWFDINIGESILHDVLYIITKYSLIPPEKVNYLINIIKDFIFYRPINSNLSILERVMNKQDIDLLINSNIEEYSMDFESDIRNIDFELSEEYSCNPKNFSVIENLKEIISNDIIFQKKFGFRFDHKNVKWIDLELAKQVFLIYKKFNAFIYNEFISVLSYFIQKHDKNFANEINFFLLSFFPEQKIYSETTIDINDYSKIEKVVMLLDDSISNQIFNFRNDFISLYNEVLLLPSTKSIVNTDVGIKFFINEKIELRNKNKILFNNLWNNLRSLYLLNNDGKCKRENSFCFAHYQVKNKINNDFLQFDKDSLIQNVEYMEHIECKLVRIEGEKDATIFINNREILISIGNKTIIIPSFDIDSIYYLYKHHKYQGIQIFTKTRKNYSLLFENHYFRILICRISCFPDIDIGKIQRLNSFVFVHSLYTTEDWQNGKISNFEYLMFLNILSGRTFNDVSQYPIFPWVIRDFSSLKLDLNSELIYRDLSKSMIALNTKRINEFLGHNFVCTRYYSNPSSVHNFLIRLEPFSSQYINENNEDEIDCPFPIFNSIADAYKSATKSLNDFNELIPEFFFLPKFLKKHQQNNGLINDVILPPWANNSAIEFIYLNRKALESKYVSIHLSEWIDLIWGYKQDGKEAFNANNKFSDELYQSIWKTSPNNPKMIKEIQLINGQVPLILFSEEHPKRQPFLPRSSILFFKIKDDYDALINAMEKQILYVNIKFYHVSPIISCEISIDKHNHRFSFTYFDQDGSIYNNFVDFNLLRQNELDLSTKKKNGNFYNLGFWKGKNKLKNFIKSGKISLVKFVDSDIVCIVVNNLSCLVVNCKTENVEKIIEKNFDIISIETNSDGWLGISSNDSVVEIYRINGLLNSLYNKYSSQYKYSGQVFTYKEPINCIAMNPLFCALILGTRDNYILFSSLDINKLKIKKAIEISGKPINIVITDTFGFIIVSMLKYKKGVEIEKLVLFSINGEKIRSCKLDNCKRIVAITKTTSFPGSFDYLIVADNENYVFVFEAFYMILGNPIFKCESRVIKLSYIKEECLIIVVCEDGTASIIYYPIVDNICK</sequence>
<dbReference type="Proteomes" id="UP001470230">
    <property type="component" value="Unassembled WGS sequence"/>
</dbReference>
<dbReference type="EMBL" id="JAPFFF010000009">
    <property type="protein sequence ID" value="KAK8883077.1"/>
    <property type="molecule type" value="Genomic_DNA"/>
</dbReference>
<dbReference type="InterPro" id="IPR011009">
    <property type="entry name" value="Kinase-like_dom_sf"/>
</dbReference>
<dbReference type="InterPro" id="IPR036322">
    <property type="entry name" value="WD40_repeat_dom_sf"/>
</dbReference>
<dbReference type="PANTHER" id="PTHR13743:SF161">
    <property type="entry name" value="BEIGE_BEACH DOMAIN CONTAINING PROTEIN"/>
    <property type="match status" value="1"/>
</dbReference>
<dbReference type="Gene3D" id="1.10.510.10">
    <property type="entry name" value="Transferase(Phosphotransferase) domain 1"/>
    <property type="match status" value="1"/>
</dbReference>
<dbReference type="InterPro" id="IPR000409">
    <property type="entry name" value="BEACH_dom"/>
</dbReference>
<protein>
    <recommendedName>
        <fullName evidence="5">Protein kinase domain-containing protein</fullName>
    </recommendedName>
</protein>
<dbReference type="Pfam" id="PF00069">
    <property type="entry name" value="Pkinase"/>
    <property type="match status" value="1"/>
</dbReference>
<dbReference type="InterPro" id="IPR036372">
    <property type="entry name" value="BEACH_dom_sf"/>
</dbReference>
<dbReference type="SMART" id="SM01026">
    <property type="entry name" value="Beach"/>
    <property type="match status" value="1"/>
</dbReference>
<evidence type="ECO:0000313" key="4">
    <source>
        <dbReference type="Proteomes" id="UP001470230"/>
    </source>
</evidence>